<evidence type="ECO:0008006" key="3">
    <source>
        <dbReference type="Google" id="ProtNLM"/>
    </source>
</evidence>
<proteinExistence type="predicted"/>
<feature type="transmembrane region" description="Helical" evidence="1">
    <location>
        <begin position="7"/>
        <end position="28"/>
    </location>
</feature>
<keyword evidence="1" id="KW-0472">Membrane</keyword>
<comment type="caution">
    <text evidence="2">The sequence shown here is derived from an EMBL/GenBank/DDBJ whole genome shotgun (WGS) entry which is preliminary data.</text>
</comment>
<dbReference type="EMBL" id="VSSQ01003668">
    <property type="protein sequence ID" value="MPM21797.1"/>
    <property type="molecule type" value="Genomic_DNA"/>
</dbReference>
<name>A0A644Y0Z5_9ZZZZ</name>
<organism evidence="2">
    <name type="scientific">bioreactor metagenome</name>
    <dbReference type="NCBI Taxonomy" id="1076179"/>
    <lineage>
        <taxon>unclassified sequences</taxon>
        <taxon>metagenomes</taxon>
        <taxon>ecological metagenomes</taxon>
    </lineage>
</organism>
<gene>
    <name evidence="2" type="ORF">SDC9_68247</name>
</gene>
<sequence length="302" mass="33674">METAKVLSAADITLIVTGIVMGTTARIITLKVDFRQVPTYPSAYFNNIVLGLIASALGAIAIPAILAKNYASVTFLTVAVQQFREIRKAERDSLEKLERSEYIQRGAAYIDGISKTFESRSYICLVTALLTVLAMKLVDFPESLVNIAVGVLAGLLVIFFCHRFTKGKTIENICTVRQGKIEVRGSELYVDDMFVTNYLGADRSRETFLKEGIAVVLEPKDEACRITLENYGQRQAVLFEAVRALGVKRYKFMRRNFATGKVILAFVPILNHPEQLLRAVRNTPILESSRKIKRIMKTQLGG</sequence>
<feature type="transmembrane region" description="Helical" evidence="1">
    <location>
        <begin position="144"/>
        <end position="161"/>
    </location>
</feature>
<protein>
    <recommendedName>
        <fullName evidence="3">YIEGIA protein</fullName>
    </recommendedName>
</protein>
<feature type="transmembrane region" description="Helical" evidence="1">
    <location>
        <begin position="48"/>
        <end position="67"/>
    </location>
</feature>
<reference evidence="2" key="1">
    <citation type="submission" date="2019-08" db="EMBL/GenBank/DDBJ databases">
        <authorList>
            <person name="Kucharzyk K."/>
            <person name="Murdoch R.W."/>
            <person name="Higgins S."/>
            <person name="Loffler F."/>
        </authorList>
    </citation>
    <scope>NUCLEOTIDE SEQUENCE</scope>
</reference>
<evidence type="ECO:0000256" key="1">
    <source>
        <dbReference type="SAM" id="Phobius"/>
    </source>
</evidence>
<dbReference type="AlphaFoldDB" id="A0A644Y0Z5"/>
<keyword evidence="1" id="KW-0812">Transmembrane</keyword>
<dbReference type="InterPro" id="IPR025918">
    <property type="entry name" value="YIEGIA"/>
</dbReference>
<feature type="transmembrane region" description="Helical" evidence="1">
    <location>
        <begin position="122"/>
        <end position="138"/>
    </location>
</feature>
<evidence type="ECO:0000313" key="2">
    <source>
        <dbReference type="EMBL" id="MPM21797.1"/>
    </source>
</evidence>
<keyword evidence="1" id="KW-1133">Transmembrane helix</keyword>
<dbReference type="Pfam" id="PF14045">
    <property type="entry name" value="YIEGIA"/>
    <property type="match status" value="1"/>
</dbReference>
<accession>A0A644Y0Z5</accession>